<gene>
    <name evidence="1" type="ORF">JF539_25805</name>
</gene>
<evidence type="ECO:0000313" key="2">
    <source>
        <dbReference type="Proteomes" id="UP000664096"/>
    </source>
</evidence>
<dbReference type="InterPro" id="IPR031723">
    <property type="entry name" value="DMSP_lyase"/>
</dbReference>
<evidence type="ECO:0000313" key="1">
    <source>
        <dbReference type="EMBL" id="MBN9673797.1"/>
    </source>
</evidence>
<proteinExistence type="predicted"/>
<dbReference type="AlphaFoldDB" id="A0A939J6J3"/>
<dbReference type="Proteomes" id="UP000664096">
    <property type="component" value="Unassembled WGS sequence"/>
</dbReference>
<dbReference type="InterPro" id="IPR011051">
    <property type="entry name" value="RmlC_Cupin_sf"/>
</dbReference>
<accession>A0A939J6J3</accession>
<dbReference type="Gene3D" id="2.60.120.10">
    <property type="entry name" value="Jelly Rolls"/>
    <property type="match status" value="1"/>
</dbReference>
<sequence>MSSHEVRNDLIALIARYLQASSSQIVQSVAALMPGQDYRSLPEPLRNAPVCAHLTAAETLFPSQGNAVAIASKFRELLPVLHWTADYPQHPVLKDAFGHAVIAASDAIVMGCNMLAARTDYPAHWHPAEEIYIPLSGSGARYWQESIGTHKTGSPGDIILHGARELHAMSTLDHPVLNVWIQYGAEPGGPAFFG</sequence>
<organism evidence="1 2">
    <name type="scientific">Roseibium aggregatum</name>
    <dbReference type="NCBI Taxonomy" id="187304"/>
    <lineage>
        <taxon>Bacteria</taxon>
        <taxon>Pseudomonadati</taxon>
        <taxon>Pseudomonadota</taxon>
        <taxon>Alphaproteobacteria</taxon>
        <taxon>Hyphomicrobiales</taxon>
        <taxon>Stappiaceae</taxon>
        <taxon>Roseibium</taxon>
    </lineage>
</organism>
<comment type="caution">
    <text evidence="1">The sequence shown here is derived from an EMBL/GenBank/DDBJ whole genome shotgun (WGS) entry which is preliminary data.</text>
</comment>
<dbReference type="EMBL" id="JAEKJZ010000008">
    <property type="protein sequence ID" value="MBN9673797.1"/>
    <property type="molecule type" value="Genomic_DNA"/>
</dbReference>
<dbReference type="SUPFAM" id="SSF51182">
    <property type="entry name" value="RmlC-like cupins"/>
    <property type="match status" value="1"/>
</dbReference>
<name>A0A939J6J3_9HYPH</name>
<dbReference type="GO" id="GO:0047869">
    <property type="term" value="F:dimethylpropiothetin dethiomethylase activity"/>
    <property type="evidence" value="ECO:0007669"/>
    <property type="project" value="InterPro"/>
</dbReference>
<reference evidence="1" key="1">
    <citation type="submission" date="2020-12" db="EMBL/GenBank/DDBJ databases">
        <title>Oil enriched cultivation method for isolating marine PHA-producing bacteria.</title>
        <authorList>
            <person name="Zheng W."/>
            <person name="Yu S."/>
            <person name="Huang Y."/>
        </authorList>
    </citation>
    <scope>NUCLEOTIDE SEQUENCE</scope>
    <source>
        <strain evidence="1">SY-2-12</strain>
    </source>
</reference>
<dbReference type="Pfam" id="PF16867">
    <property type="entry name" value="DMSP_lyase"/>
    <property type="match status" value="1"/>
</dbReference>
<evidence type="ECO:0008006" key="3">
    <source>
        <dbReference type="Google" id="ProtNLM"/>
    </source>
</evidence>
<protein>
    <recommendedName>
        <fullName evidence="3">Dimethlysulfoniopropionate lyase</fullName>
    </recommendedName>
</protein>
<dbReference type="InterPro" id="IPR014710">
    <property type="entry name" value="RmlC-like_jellyroll"/>
</dbReference>
<dbReference type="RefSeq" id="WP_207144040.1">
    <property type="nucleotide sequence ID" value="NZ_JAEKJZ010000008.1"/>
</dbReference>